<keyword evidence="1" id="KW-0472">Membrane</keyword>
<evidence type="ECO:0000256" key="1">
    <source>
        <dbReference type="SAM" id="Phobius"/>
    </source>
</evidence>
<comment type="caution">
    <text evidence="2">The sequence shown here is derived from an EMBL/GenBank/DDBJ whole genome shotgun (WGS) entry which is preliminary data.</text>
</comment>
<evidence type="ECO:0000313" key="3">
    <source>
        <dbReference type="Proteomes" id="UP001519460"/>
    </source>
</evidence>
<evidence type="ECO:0008006" key="4">
    <source>
        <dbReference type="Google" id="ProtNLM"/>
    </source>
</evidence>
<organism evidence="2 3">
    <name type="scientific">Batillaria attramentaria</name>
    <dbReference type="NCBI Taxonomy" id="370345"/>
    <lineage>
        <taxon>Eukaryota</taxon>
        <taxon>Metazoa</taxon>
        <taxon>Spiralia</taxon>
        <taxon>Lophotrochozoa</taxon>
        <taxon>Mollusca</taxon>
        <taxon>Gastropoda</taxon>
        <taxon>Caenogastropoda</taxon>
        <taxon>Sorbeoconcha</taxon>
        <taxon>Cerithioidea</taxon>
        <taxon>Batillariidae</taxon>
        <taxon>Batillaria</taxon>
    </lineage>
</organism>
<keyword evidence="3" id="KW-1185">Reference proteome</keyword>
<reference evidence="2 3" key="1">
    <citation type="journal article" date="2023" name="Sci. Data">
        <title>Genome assembly of the Korean intertidal mud-creeper Batillaria attramentaria.</title>
        <authorList>
            <person name="Patra A.K."/>
            <person name="Ho P.T."/>
            <person name="Jun S."/>
            <person name="Lee S.J."/>
            <person name="Kim Y."/>
            <person name="Won Y.J."/>
        </authorList>
    </citation>
    <scope>NUCLEOTIDE SEQUENCE [LARGE SCALE GENOMIC DNA]</scope>
    <source>
        <strain evidence="2">Wonlab-2016</strain>
    </source>
</reference>
<dbReference type="Proteomes" id="UP001519460">
    <property type="component" value="Unassembled WGS sequence"/>
</dbReference>
<keyword evidence="1" id="KW-0812">Transmembrane</keyword>
<proteinExistence type="predicted"/>
<name>A0ABD0LUH3_9CAEN</name>
<sequence>LPANMRRWSRAVAALCVVYLLALVVFHHHLEPRNNPLSDDYVDGRDYTMPAPLAASHNNSIVKHKDLRLQLLDLEEGMSKLEEEIFNVKVRLAEEALARKHEKRTKHPNMNVYHVPMGNFRDLSAHEVESTPEENYNNSSLIKVGNGLAVYSAYHDDRLETAWVRLIVVLSGPKSKRRLLCHFENAGSGAAATTEAEQYEMCENHKKKYLGFIYSCRVPTEVKPGYKLHVSSLSSPADRTALSVLPVSPPGMGNGKVFVEQPRYKYNFSVCVSPLFGSVSAKRLVGIHRNHSHSRSAADSFLRTTTYLLL</sequence>
<protein>
    <recommendedName>
        <fullName evidence="4">Hexosyltransferase</fullName>
    </recommendedName>
</protein>
<gene>
    <name evidence="2" type="ORF">BaRGS_00005499</name>
</gene>
<dbReference type="AlphaFoldDB" id="A0ABD0LUH3"/>
<feature type="transmembrane region" description="Helical" evidence="1">
    <location>
        <begin position="12"/>
        <end position="30"/>
    </location>
</feature>
<feature type="non-terminal residue" evidence="2">
    <location>
        <position position="1"/>
    </location>
</feature>
<evidence type="ECO:0000313" key="2">
    <source>
        <dbReference type="EMBL" id="KAK7503234.1"/>
    </source>
</evidence>
<accession>A0ABD0LUH3</accession>
<dbReference type="EMBL" id="JACVVK020000021">
    <property type="protein sequence ID" value="KAK7503234.1"/>
    <property type="molecule type" value="Genomic_DNA"/>
</dbReference>
<keyword evidence="1" id="KW-1133">Transmembrane helix</keyword>